<dbReference type="EMBL" id="JAEFBK010000011">
    <property type="protein sequence ID" value="KAG7549738.1"/>
    <property type="molecule type" value="Genomic_DNA"/>
</dbReference>
<dbReference type="EMBL" id="JAEFBK010000011">
    <property type="protein sequence ID" value="KAG7549740.1"/>
    <property type="molecule type" value="Genomic_DNA"/>
</dbReference>
<evidence type="ECO:0000313" key="3">
    <source>
        <dbReference type="Proteomes" id="UP000694240"/>
    </source>
</evidence>
<dbReference type="PANTHER" id="PTHR11252">
    <property type="entry name" value="POLYRIBONUCLEOTIDE NUCLEOTIDYLTRANSFERASE"/>
    <property type="match status" value="1"/>
</dbReference>
<dbReference type="GO" id="GO:0000965">
    <property type="term" value="P:mitochondrial RNA 3'-end processing"/>
    <property type="evidence" value="ECO:0007669"/>
    <property type="project" value="TreeGrafter"/>
</dbReference>
<dbReference type="InterPro" id="IPR012162">
    <property type="entry name" value="PNPase"/>
</dbReference>
<dbReference type="GO" id="GO:0009570">
    <property type="term" value="C:chloroplast stroma"/>
    <property type="evidence" value="ECO:0007669"/>
    <property type="project" value="TreeGrafter"/>
</dbReference>
<proteinExistence type="predicted"/>
<dbReference type="GO" id="GO:0004654">
    <property type="term" value="F:polyribonucleotide nucleotidyltransferase activity"/>
    <property type="evidence" value="ECO:0007669"/>
    <property type="project" value="InterPro"/>
</dbReference>
<dbReference type="GO" id="GO:0003723">
    <property type="term" value="F:RNA binding"/>
    <property type="evidence" value="ECO:0007669"/>
    <property type="project" value="InterPro"/>
</dbReference>
<sequence length="185" mass="20198">MTNSSFLVVVLSFDMELMEQISQAALLFLTLDVVCSSEGSTMRTSDTIEKALIQAKAGRRHILAEMAKCSPPPTLSLSKYTPLIHIMKKVKSIIEESVVEAIKVGDCIDLKLIEVNEKGQLRLSVRALLPESETDKDSQKQQPAGDSTKDKGSQRKYVNTSSKDRAAAGASKVSSGDELVLKKKE</sequence>
<name>A0A8T1YUB0_9BRAS</name>
<reference evidence="2 3" key="1">
    <citation type="submission" date="2020-12" db="EMBL/GenBank/DDBJ databases">
        <title>Concerted genomic and epigenomic changes stabilize Arabidopsis allopolyploids.</title>
        <authorList>
            <person name="Chen Z."/>
        </authorList>
    </citation>
    <scope>NUCLEOTIDE SEQUENCE [LARGE SCALE GENOMIC DNA]</scope>
    <source>
        <strain evidence="2">Allo738</strain>
        <tissue evidence="2">Leaf</tissue>
    </source>
</reference>
<evidence type="ECO:0008006" key="4">
    <source>
        <dbReference type="Google" id="ProtNLM"/>
    </source>
</evidence>
<dbReference type="PANTHER" id="PTHR11252:SF0">
    <property type="entry name" value="POLYRIBONUCLEOTIDE NUCLEOTIDYLTRANSFERASE 1, MITOCHONDRIAL"/>
    <property type="match status" value="1"/>
</dbReference>
<dbReference type="AlphaFoldDB" id="A0A8T1YUB0"/>
<protein>
    <recommendedName>
        <fullName evidence="4">S1 motif domain-containing protein</fullName>
    </recommendedName>
</protein>
<keyword evidence="3" id="KW-1185">Reference proteome</keyword>
<dbReference type="Proteomes" id="UP000694240">
    <property type="component" value="Chromosome 11"/>
</dbReference>
<dbReference type="GO" id="GO:0005829">
    <property type="term" value="C:cytosol"/>
    <property type="evidence" value="ECO:0007669"/>
    <property type="project" value="TreeGrafter"/>
</dbReference>
<accession>A0A8T1YUB0</accession>
<dbReference type="GO" id="GO:0005739">
    <property type="term" value="C:mitochondrion"/>
    <property type="evidence" value="ECO:0007669"/>
    <property type="project" value="TreeGrafter"/>
</dbReference>
<dbReference type="GO" id="GO:0000958">
    <property type="term" value="P:mitochondrial mRNA catabolic process"/>
    <property type="evidence" value="ECO:0007669"/>
    <property type="project" value="TreeGrafter"/>
</dbReference>
<organism evidence="2 3">
    <name type="scientific">Arabidopsis thaliana x Arabidopsis arenosa</name>
    <dbReference type="NCBI Taxonomy" id="1240361"/>
    <lineage>
        <taxon>Eukaryota</taxon>
        <taxon>Viridiplantae</taxon>
        <taxon>Streptophyta</taxon>
        <taxon>Embryophyta</taxon>
        <taxon>Tracheophyta</taxon>
        <taxon>Spermatophyta</taxon>
        <taxon>Magnoliopsida</taxon>
        <taxon>eudicotyledons</taxon>
        <taxon>Gunneridae</taxon>
        <taxon>Pentapetalae</taxon>
        <taxon>rosids</taxon>
        <taxon>malvids</taxon>
        <taxon>Brassicales</taxon>
        <taxon>Brassicaceae</taxon>
        <taxon>Camelineae</taxon>
        <taxon>Arabidopsis</taxon>
    </lineage>
</organism>
<evidence type="ECO:0000313" key="2">
    <source>
        <dbReference type="EMBL" id="KAG7549738.1"/>
    </source>
</evidence>
<evidence type="ECO:0000256" key="1">
    <source>
        <dbReference type="SAM" id="MobiDB-lite"/>
    </source>
</evidence>
<gene>
    <name evidence="2" type="ORF">ISN45_Aa06g005880</name>
</gene>
<feature type="region of interest" description="Disordered" evidence="1">
    <location>
        <begin position="131"/>
        <end position="185"/>
    </location>
</feature>
<comment type="caution">
    <text evidence="2">The sequence shown here is derived from an EMBL/GenBank/DDBJ whole genome shotgun (WGS) entry which is preliminary data.</text>
</comment>
<dbReference type="GO" id="GO:0000175">
    <property type="term" value="F:3'-5'-RNA exonuclease activity"/>
    <property type="evidence" value="ECO:0007669"/>
    <property type="project" value="TreeGrafter"/>
</dbReference>